<keyword evidence="1" id="KW-0472">Membrane</keyword>
<keyword evidence="3" id="KW-1185">Reference proteome</keyword>
<feature type="transmembrane region" description="Helical" evidence="1">
    <location>
        <begin position="34"/>
        <end position="52"/>
    </location>
</feature>
<sequence>MDFDRHGLLTKLGFAALTCNSGLAIYRSRGDPGTVAFVAGAYGSIALLFHFLRSFERAGPAADRGRTKAAVWALTTLLTAMFAARVAPLMPTAVGFLVWLMAAATAGGGFWAMFLNP</sequence>
<dbReference type="EMBL" id="BQKI01000008">
    <property type="protein sequence ID" value="GJN00933.1"/>
    <property type="molecule type" value="Genomic_DNA"/>
</dbReference>
<keyword evidence="1" id="KW-0812">Transmembrane</keyword>
<dbReference type="AlphaFoldDB" id="A0AAV5CRZ6"/>
<evidence type="ECO:0000313" key="2">
    <source>
        <dbReference type="EMBL" id="GJN00933.1"/>
    </source>
</evidence>
<dbReference type="InterPro" id="IPR045501">
    <property type="entry name" value="DUF6490"/>
</dbReference>
<evidence type="ECO:0000313" key="3">
    <source>
        <dbReference type="Proteomes" id="UP001054889"/>
    </source>
</evidence>
<keyword evidence="1" id="KW-1133">Transmembrane helix</keyword>
<feature type="transmembrane region" description="Helical" evidence="1">
    <location>
        <begin position="96"/>
        <end position="115"/>
    </location>
</feature>
<proteinExistence type="predicted"/>
<dbReference type="PANTHER" id="PTHR46610:SF14">
    <property type="entry name" value="OS06G0146800 PROTEIN"/>
    <property type="match status" value="1"/>
</dbReference>
<dbReference type="Pfam" id="PF20100">
    <property type="entry name" value="DUF6490"/>
    <property type="match status" value="1"/>
</dbReference>
<protein>
    <submittedName>
        <fullName evidence="2">Uncharacterized protein</fullName>
    </submittedName>
</protein>
<name>A0AAV5CRZ6_ELECO</name>
<evidence type="ECO:0000256" key="1">
    <source>
        <dbReference type="SAM" id="Phobius"/>
    </source>
</evidence>
<reference evidence="2" key="2">
    <citation type="submission" date="2021-12" db="EMBL/GenBank/DDBJ databases">
        <title>Resequencing data analysis of finger millet.</title>
        <authorList>
            <person name="Hatakeyama M."/>
            <person name="Aluri S."/>
            <person name="Balachadran M.T."/>
            <person name="Sivarajan S.R."/>
            <person name="Poveda L."/>
            <person name="Shimizu-Inatsugi R."/>
            <person name="Schlapbach R."/>
            <person name="Sreeman S.M."/>
            <person name="Shimizu K.K."/>
        </authorList>
    </citation>
    <scope>NUCLEOTIDE SEQUENCE</scope>
</reference>
<organism evidence="2 3">
    <name type="scientific">Eleusine coracana subsp. coracana</name>
    <dbReference type="NCBI Taxonomy" id="191504"/>
    <lineage>
        <taxon>Eukaryota</taxon>
        <taxon>Viridiplantae</taxon>
        <taxon>Streptophyta</taxon>
        <taxon>Embryophyta</taxon>
        <taxon>Tracheophyta</taxon>
        <taxon>Spermatophyta</taxon>
        <taxon>Magnoliopsida</taxon>
        <taxon>Liliopsida</taxon>
        <taxon>Poales</taxon>
        <taxon>Poaceae</taxon>
        <taxon>PACMAD clade</taxon>
        <taxon>Chloridoideae</taxon>
        <taxon>Cynodonteae</taxon>
        <taxon>Eleusininae</taxon>
        <taxon>Eleusine</taxon>
    </lineage>
</organism>
<gene>
    <name evidence="2" type="primary">ga18160</name>
    <name evidence="2" type="ORF">PR202_ga18160</name>
</gene>
<comment type="caution">
    <text evidence="2">The sequence shown here is derived from an EMBL/GenBank/DDBJ whole genome shotgun (WGS) entry which is preliminary data.</text>
</comment>
<accession>A0AAV5CRZ6</accession>
<reference evidence="2" key="1">
    <citation type="journal article" date="2018" name="DNA Res.">
        <title>Multiple hybrid de novo genome assembly of finger millet, an orphan allotetraploid crop.</title>
        <authorList>
            <person name="Hatakeyama M."/>
            <person name="Aluri S."/>
            <person name="Balachadran M.T."/>
            <person name="Sivarajan S.R."/>
            <person name="Patrignani A."/>
            <person name="Gruter S."/>
            <person name="Poveda L."/>
            <person name="Shimizu-Inatsugi R."/>
            <person name="Baeten J."/>
            <person name="Francoijs K.J."/>
            <person name="Nataraja K.N."/>
            <person name="Reddy Y.A.N."/>
            <person name="Phadnis S."/>
            <person name="Ravikumar R.L."/>
            <person name="Schlapbach R."/>
            <person name="Sreeman S.M."/>
            <person name="Shimizu K.K."/>
        </authorList>
    </citation>
    <scope>NUCLEOTIDE SEQUENCE</scope>
</reference>
<dbReference type="Proteomes" id="UP001054889">
    <property type="component" value="Unassembled WGS sequence"/>
</dbReference>
<feature type="transmembrane region" description="Helical" evidence="1">
    <location>
        <begin position="72"/>
        <end position="90"/>
    </location>
</feature>
<dbReference type="PANTHER" id="PTHR46610">
    <property type="entry name" value="OS05G0181300 PROTEIN"/>
    <property type="match status" value="1"/>
</dbReference>